<proteinExistence type="inferred from homology"/>
<evidence type="ECO:0000313" key="8">
    <source>
        <dbReference type="Proteomes" id="UP000193244"/>
    </source>
</evidence>
<gene>
    <name evidence="7" type="ORF">SAMN06296010_2997</name>
</gene>
<accession>A0A1X7KVG8</accession>
<comment type="subcellular location">
    <subcellularLocation>
        <location evidence="1">Cell envelope</location>
    </subcellularLocation>
</comment>
<keyword evidence="8" id="KW-1185">Reference proteome</keyword>
<dbReference type="SUPFAM" id="SSF53807">
    <property type="entry name" value="Helical backbone' metal receptor"/>
    <property type="match status" value="1"/>
</dbReference>
<evidence type="ECO:0000313" key="7">
    <source>
        <dbReference type="EMBL" id="SMG45441.1"/>
    </source>
</evidence>
<dbReference type="PROSITE" id="PS51257">
    <property type="entry name" value="PROKAR_LIPOPROTEIN"/>
    <property type="match status" value="1"/>
</dbReference>
<evidence type="ECO:0000256" key="3">
    <source>
        <dbReference type="ARBA" id="ARBA00022448"/>
    </source>
</evidence>
<dbReference type="GO" id="GO:0030288">
    <property type="term" value="C:outer membrane-bounded periplasmic space"/>
    <property type="evidence" value="ECO:0007669"/>
    <property type="project" value="TreeGrafter"/>
</dbReference>
<dbReference type="Pfam" id="PF01497">
    <property type="entry name" value="Peripla_BP_2"/>
    <property type="match status" value="1"/>
</dbReference>
<feature type="domain" description="Fe/B12 periplasmic-binding" evidence="6">
    <location>
        <begin position="65"/>
        <end position="316"/>
    </location>
</feature>
<keyword evidence="4 5" id="KW-0732">Signal</keyword>
<keyword evidence="3" id="KW-0813">Transport</keyword>
<dbReference type="STRING" id="150121.SAMN06296010_2997"/>
<dbReference type="InterPro" id="IPR051313">
    <property type="entry name" value="Bact_iron-sidero_bind"/>
</dbReference>
<dbReference type="EMBL" id="FXAY01000005">
    <property type="protein sequence ID" value="SMG45441.1"/>
    <property type="molecule type" value="Genomic_DNA"/>
</dbReference>
<evidence type="ECO:0000256" key="4">
    <source>
        <dbReference type="ARBA" id="ARBA00022729"/>
    </source>
</evidence>
<feature type="chain" id="PRO_5038579086" evidence="5">
    <location>
        <begin position="33"/>
        <end position="316"/>
    </location>
</feature>
<dbReference type="PANTHER" id="PTHR30532">
    <property type="entry name" value="IRON III DICITRATE-BINDING PERIPLASMIC PROTEIN"/>
    <property type="match status" value="1"/>
</dbReference>
<sequence length="316" mass="32878">MPPLRPASRRLRRPALLAGLVIAALAFTGCSAESTTPASPDSADAGTITVTHARGESQVPAKAKRVVVLEPVALDASVALGVVPVGAAVLNEAAGIPSYLGKAASGIQSVGTVTEPNVEKIAALKPDLIIGTESRHSALYDQLSSVAPTVFLASQADPWKDNVKLVGKALGLADQADTLLADYDARCNEVKAEFAVEGKTAQLIRPRDGLLTVYGPESFAGSTLECVGFTTPARDWQNSISVDLSPEKVLEASADLVVVTTTNVDDPSTMPEAITANASSFPNVHLVDQSYWITGVGPMGGLKVLDDIESILRDAQ</sequence>
<dbReference type="GO" id="GO:1901678">
    <property type="term" value="P:iron coordination entity transport"/>
    <property type="evidence" value="ECO:0007669"/>
    <property type="project" value="UniProtKB-ARBA"/>
</dbReference>
<reference evidence="8" key="1">
    <citation type="submission" date="2017-04" db="EMBL/GenBank/DDBJ databases">
        <authorList>
            <person name="Varghese N."/>
            <person name="Submissions S."/>
        </authorList>
    </citation>
    <scope>NUCLEOTIDE SEQUENCE [LARGE SCALE GENOMIC DNA]</scope>
    <source>
        <strain evidence="8">VKM Ac-2510</strain>
    </source>
</reference>
<evidence type="ECO:0000256" key="5">
    <source>
        <dbReference type="SAM" id="SignalP"/>
    </source>
</evidence>
<evidence type="ECO:0000256" key="2">
    <source>
        <dbReference type="ARBA" id="ARBA00008814"/>
    </source>
</evidence>
<dbReference type="Proteomes" id="UP000193244">
    <property type="component" value="Unassembled WGS sequence"/>
</dbReference>
<dbReference type="RefSeq" id="WP_085487456.1">
    <property type="nucleotide sequence ID" value="NZ_FXAY01000005.1"/>
</dbReference>
<comment type="similarity">
    <text evidence="2">Belongs to the bacterial solute-binding protein 8 family.</text>
</comment>
<name>A0A1X7KVG8_9MICO</name>
<dbReference type="InterPro" id="IPR002491">
    <property type="entry name" value="ABC_transptr_periplasmic_BD"/>
</dbReference>
<dbReference type="AlphaFoldDB" id="A0A1X7KVG8"/>
<dbReference type="CDD" id="cd01146">
    <property type="entry name" value="FhuD"/>
    <property type="match status" value="1"/>
</dbReference>
<organism evidence="7 8">
    <name type="scientific">Agreia pratensis</name>
    <dbReference type="NCBI Taxonomy" id="150121"/>
    <lineage>
        <taxon>Bacteria</taxon>
        <taxon>Bacillati</taxon>
        <taxon>Actinomycetota</taxon>
        <taxon>Actinomycetes</taxon>
        <taxon>Micrococcales</taxon>
        <taxon>Microbacteriaceae</taxon>
        <taxon>Agreia</taxon>
    </lineage>
</organism>
<feature type="signal peptide" evidence="5">
    <location>
        <begin position="1"/>
        <end position="32"/>
    </location>
</feature>
<protein>
    <submittedName>
        <fullName evidence="7">Iron complex transport system substrate-binding protein</fullName>
    </submittedName>
</protein>
<evidence type="ECO:0000256" key="1">
    <source>
        <dbReference type="ARBA" id="ARBA00004196"/>
    </source>
</evidence>
<dbReference type="PROSITE" id="PS50983">
    <property type="entry name" value="FE_B12_PBP"/>
    <property type="match status" value="1"/>
</dbReference>
<dbReference type="PANTHER" id="PTHR30532:SF1">
    <property type="entry name" value="IRON(3+)-HYDROXAMATE-BINDING PROTEIN FHUD"/>
    <property type="match status" value="1"/>
</dbReference>
<dbReference type="OrthoDB" id="9793175at2"/>
<dbReference type="Gene3D" id="3.40.50.1980">
    <property type="entry name" value="Nitrogenase molybdenum iron protein domain"/>
    <property type="match status" value="2"/>
</dbReference>
<evidence type="ECO:0000259" key="6">
    <source>
        <dbReference type="PROSITE" id="PS50983"/>
    </source>
</evidence>